<evidence type="ECO:0000313" key="3">
    <source>
        <dbReference type="EMBL" id="ATW24649.1"/>
    </source>
</evidence>
<dbReference type="PANTHER" id="PTHR33744">
    <property type="entry name" value="CARBOHYDRATE DIACID REGULATOR"/>
    <property type="match status" value="1"/>
</dbReference>
<dbReference type="Pfam" id="PF07905">
    <property type="entry name" value="PucR"/>
    <property type="match status" value="1"/>
</dbReference>
<gene>
    <name evidence="3" type="ORF">DCMF_07530</name>
</gene>
<dbReference type="RefSeq" id="WP_148133863.1">
    <property type="nucleotide sequence ID" value="NZ_CP017634.1"/>
</dbReference>
<dbReference type="OrthoDB" id="143422at2"/>
<name>A0A3G1KQA2_FORW1</name>
<organism evidence="3 4">
    <name type="scientific">Formimonas warabiya</name>
    <dbReference type="NCBI Taxonomy" id="1761012"/>
    <lineage>
        <taxon>Bacteria</taxon>
        <taxon>Bacillati</taxon>
        <taxon>Bacillota</taxon>
        <taxon>Clostridia</taxon>
        <taxon>Eubacteriales</taxon>
        <taxon>Peptococcaceae</taxon>
        <taxon>Candidatus Formimonas</taxon>
    </lineage>
</organism>
<evidence type="ECO:0000259" key="1">
    <source>
        <dbReference type="Pfam" id="PF07905"/>
    </source>
</evidence>
<dbReference type="InterPro" id="IPR025736">
    <property type="entry name" value="PucR_C-HTH_dom"/>
</dbReference>
<dbReference type="Proteomes" id="UP000323521">
    <property type="component" value="Chromosome"/>
</dbReference>
<dbReference type="AlphaFoldDB" id="A0A3G1KQA2"/>
<dbReference type="InterPro" id="IPR042070">
    <property type="entry name" value="PucR_C-HTH_sf"/>
</dbReference>
<sequence length="388" mass="44886">MSVTIKHALELDVMKNAKIIAGGSGIGRVIKRVSFIDSPIEAGILDLDGKFLIPGDFFISSFFAVKDNLEKMLEIVKVFSYTCSSALCIINQYLTELPQEILDYANEHSYPIILVDKDVPYGDIIRDIMLLIIRDQEDTILELKINNLLELDSNSDEAEKVILDINKHFKRYVMALNCKCSNFHLEKNKLDFLKNTINNIKEWMCLNYKDTILIIMTFDRYPKDNITAKTKYAIEQIKSIHSGFVIGISNLHSHLGQANRSITEAIIACESHETIGHDIIYYKELGTYKLLMPLKTKSELREFHDEIILPIMNYDMNYKKNLLETAICFIDNDGNYSKTANEMFLHENSIRFRINKIKEILNMHDRNLIFYEQLSIAIKIYKIFKLNS</sequence>
<protein>
    <recommendedName>
        <fullName evidence="5">PucR family transcriptional regulator</fullName>
    </recommendedName>
</protein>
<evidence type="ECO:0008006" key="5">
    <source>
        <dbReference type="Google" id="ProtNLM"/>
    </source>
</evidence>
<keyword evidence="4" id="KW-1185">Reference proteome</keyword>
<accession>A0A3G1KQA2</accession>
<feature type="domain" description="Purine catabolism PurC-like" evidence="1">
    <location>
        <begin position="8"/>
        <end position="132"/>
    </location>
</feature>
<reference evidence="3 4" key="1">
    <citation type="submission" date="2016-10" db="EMBL/GenBank/DDBJ databases">
        <title>Complete Genome Sequence of Peptococcaceae strain DCMF.</title>
        <authorList>
            <person name="Edwards R.J."/>
            <person name="Holland S.I."/>
            <person name="Deshpande N.P."/>
            <person name="Wong Y.K."/>
            <person name="Ertan H."/>
            <person name="Manefield M."/>
            <person name="Russell T.L."/>
            <person name="Lee M.J."/>
        </authorList>
    </citation>
    <scope>NUCLEOTIDE SEQUENCE [LARGE SCALE GENOMIC DNA]</scope>
    <source>
        <strain evidence="3 4">DCMF</strain>
    </source>
</reference>
<dbReference type="KEGG" id="fwa:DCMF_07530"/>
<dbReference type="InterPro" id="IPR012914">
    <property type="entry name" value="PucR_dom"/>
</dbReference>
<proteinExistence type="predicted"/>
<dbReference type="Gene3D" id="1.10.10.2840">
    <property type="entry name" value="PucR C-terminal helix-turn-helix domain"/>
    <property type="match status" value="1"/>
</dbReference>
<dbReference type="Pfam" id="PF13556">
    <property type="entry name" value="HTH_30"/>
    <property type="match status" value="1"/>
</dbReference>
<evidence type="ECO:0000259" key="2">
    <source>
        <dbReference type="Pfam" id="PF13556"/>
    </source>
</evidence>
<feature type="domain" description="PucR C-terminal helix-turn-helix" evidence="2">
    <location>
        <begin position="322"/>
        <end position="368"/>
    </location>
</feature>
<dbReference type="InterPro" id="IPR051448">
    <property type="entry name" value="CdaR-like_regulators"/>
</dbReference>
<evidence type="ECO:0000313" key="4">
    <source>
        <dbReference type="Proteomes" id="UP000323521"/>
    </source>
</evidence>
<dbReference type="EMBL" id="CP017634">
    <property type="protein sequence ID" value="ATW24649.1"/>
    <property type="molecule type" value="Genomic_DNA"/>
</dbReference>
<dbReference type="PANTHER" id="PTHR33744:SF1">
    <property type="entry name" value="DNA-BINDING TRANSCRIPTIONAL ACTIVATOR ADER"/>
    <property type="match status" value="1"/>
</dbReference>